<accession>A0ABD0L9L7</accession>
<dbReference type="EMBL" id="JACVVK020000071">
    <property type="protein sequence ID" value="KAK7495883.1"/>
    <property type="molecule type" value="Genomic_DNA"/>
</dbReference>
<dbReference type="Proteomes" id="UP001519460">
    <property type="component" value="Unassembled WGS sequence"/>
</dbReference>
<dbReference type="AlphaFoldDB" id="A0ABD0L9L7"/>
<organism evidence="1 2">
    <name type="scientific">Batillaria attramentaria</name>
    <dbReference type="NCBI Taxonomy" id="370345"/>
    <lineage>
        <taxon>Eukaryota</taxon>
        <taxon>Metazoa</taxon>
        <taxon>Spiralia</taxon>
        <taxon>Lophotrochozoa</taxon>
        <taxon>Mollusca</taxon>
        <taxon>Gastropoda</taxon>
        <taxon>Caenogastropoda</taxon>
        <taxon>Sorbeoconcha</taxon>
        <taxon>Cerithioidea</taxon>
        <taxon>Batillariidae</taxon>
        <taxon>Batillaria</taxon>
    </lineage>
</organism>
<comment type="caution">
    <text evidence="1">The sequence shown here is derived from an EMBL/GenBank/DDBJ whole genome shotgun (WGS) entry which is preliminary data.</text>
</comment>
<gene>
    <name evidence="1" type="ORF">BaRGS_00012873</name>
</gene>
<evidence type="ECO:0000313" key="1">
    <source>
        <dbReference type="EMBL" id="KAK7495883.1"/>
    </source>
</evidence>
<name>A0ABD0L9L7_9CAEN</name>
<evidence type="ECO:0000313" key="2">
    <source>
        <dbReference type="Proteomes" id="UP001519460"/>
    </source>
</evidence>
<sequence length="122" mass="13500">MTLLKVAGRIAKSLPSDPHKKHHVSSRVTVSALRGVTVTGRRHPSISCWNNRQRSQFLKSYRFSYNSFAFRHTVLTVAGMTDKKHSVFPVVPVGTASVFLSDCSVLCSLIGTGKTHFSKLLE</sequence>
<proteinExistence type="predicted"/>
<keyword evidence="2" id="KW-1185">Reference proteome</keyword>
<reference evidence="1 2" key="1">
    <citation type="journal article" date="2023" name="Sci. Data">
        <title>Genome assembly of the Korean intertidal mud-creeper Batillaria attramentaria.</title>
        <authorList>
            <person name="Patra A.K."/>
            <person name="Ho P.T."/>
            <person name="Jun S."/>
            <person name="Lee S.J."/>
            <person name="Kim Y."/>
            <person name="Won Y.J."/>
        </authorList>
    </citation>
    <scope>NUCLEOTIDE SEQUENCE [LARGE SCALE GENOMIC DNA]</scope>
    <source>
        <strain evidence="1">Wonlab-2016</strain>
    </source>
</reference>
<protein>
    <submittedName>
        <fullName evidence="1">Uncharacterized protein</fullName>
    </submittedName>
</protein>